<dbReference type="Proteomes" id="UP000522663">
    <property type="component" value="Unassembled WGS sequence"/>
</dbReference>
<evidence type="ECO:0000256" key="5">
    <source>
        <dbReference type="ARBA" id="ARBA00022490"/>
    </source>
</evidence>
<feature type="compositionally biased region" description="Low complexity" evidence="10">
    <location>
        <begin position="327"/>
        <end position="338"/>
    </location>
</feature>
<sequence>MRDAGRAAAGPCPALSPSRSRQLGGLLRCLRDSETRRLELERKLMEYKNSDAYLTKLKYVKLKNYLEEVDQRQKRALLRNQTFLKEFNQLEAHMKALSSELTDKVEIRYGRGIKSRRSFQEDDLWTQGDKEEGYCEQVPQAARQAGIHALAVSRSLHHPVPLFMGNCVSMCSEQQEPPQPAACPSALTALQGDGSHGHPTQVGSDLQHASIPDEQDGKSDVPVGDKMPIKDSSFHSSLLNFTEHKNPTELCSTLPGGGSVQSRATDLASDTSVEEVVAPEHLVASAKKVCEQPVLLAPVPEPVILLLLVFTGPQCNLNTQQAVSQDSSSSTHAAENSSLQPPSFCEAEDEPLGNSVPDGSCSQDGSLKEDLESCEAAVLCQLPRAKSGQQWDVAMLQASVNSHTTFLEGHKHLLTEELASVLHSTEGSGEEAPGSQAPPLLREVLAEECGDRSSTQSNESSYSLPSIPNDGREMEQAKCVPWLNSMGKQAGCVTGNNSSKAKENQELCSERSSSSERSGDLSRPAVRKGAITAIKSKAFWGESDDSSSEAADVLRPQTHSPESDDFDDFYN</sequence>
<evidence type="ECO:0000256" key="9">
    <source>
        <dbReference type="ARBA" id="ARBA00031153"/>
    </source>
</evidence>
<feature type="compositionally biased region" description="Low complexity" evidence="10">
    <location>
        <begin position="173"/>
        <end position="186"/>
    </location>
</feature>
<dbReference type="OrthoDB" id="8015657at2759"/>
<feature type="compositionally biased region" description="Basic and acidic residues" evidence="10">
    <location>
        <begin position="500"/>
        <end position="520"/>
    </location>
</feature>
<name>A0A7K9YSW6_9GALL</name>
<dbReference type="AlphaFoldDB" id="A0A7K9YSW6"/>
<organism evidence="11 12">
    <name type="scientific">Odontophorus gujanensis</name>
    <name type="common">marbled wood quail</name>
    <dbReference type="NCBI Taxonomy" id="886794"/>
    <lineage>
        <taxon>Eukaryota</taxon>
        <taxon>Metazoa</taxon>
        <taxon>Chordata</taxon>
        <taxon>Craniata</taxon>
        <taxon>Vertebrata</taxon>
        <taxon>Euteleostomi</taxon>
        <taxon>Archelosauria</taxon>
        <taxon>Archosauria</taxon>
        <taxon>Dinosauria</taxon>
        <taxon>Saurischia</taxon>
        <taxon>Theropoda</taxon>
        <taxon>Coelurosauria</taxon>
        <taxon>Aves</taxon>
        <taxon>Neognathae</taxon>
        <taxon>Galloanserae</taxon>
        <taxon>Galliformes</taxon>
        <taxon>Odontophoridae</taxon>
        <taxon>Odontophorus</taxon>
    </lineage>
</organism>
<proteinExistence type="inferred from homology"/>
<reference evidence="11 12" key="1">
    <citation type="submission" date="2019-09" db="EMBL/GenBank/DDBJ databases">
        <title>Bird 10,000 Genomes (B10K) Project - Family phase.</title>
        <authorList>
            <person name="Zhang G."/>
        </authorList>
    </citation>
    <scope>NUCLEOTIDE SEQUENCE [LARGE SCALE GENOMIC DNA]</scope>
    <source>
        <strain evidence="11">B10K-DU-001-53</strain>
        <tissue evidence="11">Muscle</tissue>
    </source>
</reference>
<accession>A0A7K9YSW6</accession>
<keyword evidence="5" id="KW-0963">Cytoplasm</keyword>
<comment type="similarity">
    <text evidence="3">Belongs to the kizuna family.</text>
</comment>
<feature type="compositionally biased region" description="Polar residues" evidence="10">
    <location>
        <begin position="452"/>
        <end position="466"/>
    </location>
</feature>
<evidence type="ECO:0000256" key="2">
    <source>
        <dbReference type="ARBA" id="ARBA00004300"/>
    </source>
</evidence>
<dbReference type="EMBL" id="VXAB01009725">
    <property type="protein sequence ID" value="NXJ12210.1"/>
    <property type="molecule type" value="Genomic_DNA"/>
</dbReference>
<evidence type="ECO:0000256" key="10">
    <source>
        <dbReference type="SAM" id="MobiDB-lite"/>
    </source>
</evidence>
<feature type="region of interest" description="Disordered" evidence="10">
    <location>
        <begin position="321"/>
        <end position="366"/>
    </location>
</feature>
<dbReference type="PANTHER" id="PTHR16299">
    <property type="entry name" value="CENTROSOMAL PROTEIN KIZUNA"/>
    <property type="match status" value="1"/>
</dbReference>
<keyword evidence="6" id="KW-0206">Cytoskeleton</keyword>
<protein>
    <recommendedName>
        <fullName evidence="4">Centrosomal protein kizuna</fullName>
    </recommendedName>
    <alternativeName>
        <fullName evidence="9">Polo-like kinase 1 substrate 1</fullName>
    </alternativeName>
</protein>
<evidence type="ECO:0000256" key="4">
    <source>
        <dbReference type="ARBA" id="ARBA00013872"/>
    </source>
</evidence>
<evidence type="ECO:0000256" key="3">
    <source>
        <dbReference type="ARBA" id="ARBA00010767"/>
    </source>
</evidence>
<evidence type="ECO:0000256" key="8">
    <source>
        <dbReference type="ARBA" id="ARBA00024919"/>
    </source>
</evidence>
<feature type="region of interest" description="Disordered" evidence="10">
    <location>
        <begin position="448"/>
        <end position="471"/>
    </location>
</feature>
<feature type="non-terminal residue" evidence="11">
    <location>
        <position position="571"/>
    </location>
</feature>
<gene>
    <name evidence="11" type="primary">Kiz</name>
    <name evidence="11" type="ORF">ODOGUJ_R09960</name>
</gene>
<dbReference type="PANTHER" id="PTHR16299:SF2">
    <property type="entry name" value="CENTROSOMAL PROTEIN KIZUNA"/>
    <property type="match status" value="1"/>
</dbReference>
<evidence type="ECO:0000256" key="6">
    <source>
        <dbReference type="ARBA" id="ARBA00023212"/>
    </source>
</evidence>
<feature type="non-terminal residue" evidence="11">
    <location>
        <position position="1"/>
    </location>
</feature>
<evidence type="ECO:0000313" key="12">
    <source>
        <dbReference type="Proteomes" id="UP000522663"/>
    </source>
</evidence>
<feature type="region of interest" description="Disordered" evidence="10">
    <location>
        <begin position="494"/>
        <end position="571"/>
    </location>
</feature>
<keyword evidence="12" id="KW-1185">Reference proteome</keyword>
<dbReference type="InterPro" id="IPR026742">
    <property type="entry name" value="Centrosomal_kizuma"/>
</dbReference>
<keyword evidence="7" id="KW-0966">Cell projection</keyword>
<evidence type="ECO:0000256" key="7">
    <source>
        <dbReference type="ARBA" id="ARBA00023273"/>
    </source>
</evidence>
<comment type="subcellular location">
    <subcellularLocation>
        <location evidence="1">Cytoplasm</location>
        <location evidence="1">Cytoskeleton</location>
        <location evidence="1">Cilium basal body</location>
    </subcellularLocation>
    <subcellularLocation>
        <location evidence="2">Cytoplasm</location>
        <location evidence="2">Cytoskeleton</location>
        <location evidence="2">Microtubule organizing center</location>
        <location evidence="2">Centrosome</location>
    </subcellularLocation>
</comment>
<feature type="region of interest" description="Disordered" evidence="10">
    <location>
        <begin position="173"/>
        <end position="225"/>
    </location>
</feature>
<comment type="caution">
    <text evidence="11">The sequence shown here is derived from an EMBL/GenBank/DDBJ whole genome shotgun (WGS) entry which is preliminary data.</text>
</comment>
<comment type="function">
    <text evidence="8">Centrosomal protein required for establishing a robust mitotic centrosome architecture that can endure the forces that converge on the centrosomes during spindle formation. Required for stabilizing the expanded pericentriolar material around the centriole.</text>
</comment>
<evidence type="ECO:0000313" key="11">
    <source>
        <dbReference type="EMBL" id="NXJ12210.1"/>
    </source>
</evidence>
<dbReference type="GO" id="GO:0005813">
    <property type="term" value="C:centrosome"/>
    <property type="evidence" value="ECO:0007669"/>
    <property type="project" value="UniProtKB-SubCell"/>
</dbReference>
<evidence type="ECO:0000256" key="1">
    <source>
        <dbReference type="ARBA" id="ARBA00004120"/>
    </source>
</evidence>
<dbReference type="GO" id="GO:0007051">
    <property type="term" value="P:spindle organization"/>
    <property type="evidence" value="ECO:0007669"/>
    <property type="project" value="InterPro"/>
</dbReference>